<protein>
    <submittedName>
        <fullName evidence="1">Uncharacterized protein</fullName>
    </submittedName>
</protein>
<keyword evidence="2" id="KW-1185">Reference proteome</keyword>
<accession>A0A5E4Z9R4</accession>
<gene>
    <name evidence="1" type="ORF">PAN31108_05170</name>
</gene>
<reference evidence="1 2" key="1">
    <citation type="submission" date="2019-08" db="EMBL/GenBank/DDBJ databases">
        <authorList>
            <person name="Peeters C."/>
        </authorList>
    </citation>
    <scope>NUCLEOTIDE SEQUENCE [LARGE SCALE GENOMIC DNA]</scope>
    <source>
        <strain evidence="1 2">LMG 31108</strain>
    </source>
</reference>
<evidence type="ECO:0000313" key="1">
    <source>
        <dbReference type="EMBL" id="VVE57155.1"/>
    </source>
</evidence>
<sequence length="40" mass="4426">MLRMMSGSDEAVFVAIGIWLKCSALWRSIPIALAKVRCMA</sequence>
<organism evidence="1 2">
    <name type="scientific">Pandoraea anhela</name>
    <dbReference type="NCBI Taxonomy" id="2508295"/>
    <lineage>
        <taxon>Bacteria</taxon>
        <taxon>Pseudomonadati</taxon>
        <taxon>Pseudomonadota</taxon>
        <taxon>Betaproteobacteria</taxon>
        <taxon>Burkholderiales</taxon>
        <taxon>Burkholderiaceae</taxon>
        <taxon>Pandoraea</taxon>
    </lineage>
</organism>
<evidence type="ECO:0000313" key="2">
    <source>
        <dbReference type="Proteomes" id="UP000406256"/>
    </source>
</evidence>
<name>A0A5E4Z9R4_9BURK</name>
<dbReference type="AlphaFoldDB" id="A0A5E4Z9R4"/>
<dbReference type="EMBL" id="CABPSB010000037">
    <property type="protein sequence ID" value="VVE57155.1"/>
    <property type="molecule type" value="Genomic_DNA"/>
</dbReference>
<proteinExistence type="predicted"/>
<dbReference type="Proteomes" id="UP000406256">
    <property type="component" value="Unassembled WGS sequence"/>
</dbReference>